<dbReference type="Proteomes" id="UP001209229">
    <property type="component" value="Unassembled WGS sequence"/>
</dbReference>
<evidence type="ECO:0000313" key="3">
    <source>
        <dbReference type="Proteomes" id="UP001209229"/>
    </source>
</evidence>
<keyword evidence="1" id="KW-0812">Transmembrane</keyword>
<name>A0AAE3SGX1_9BACT</name>
<feature type="transmembrane region" description="Helical" evidence="1">
    <location>
        <begin position="52"/>
        <end position="72"/>
    </location>
</feature>
<evidence type="ECO:0000256" key="1">
    <source>
        <dbReference type="SAM" id="Phobius"/>
    </source>
</evidence>
<sequence length="143" mass="16215">MNEEFKILNHIKDQNKSNAGFNVPDGYLESFEDKMMDIINAEEQSLAKKIVLVLKPWLSMAAIFTVIAIVYYNTPYFKTSQTVADASISNEITLDLLSSDFDELELMDMITDENNTSIFENINTDPALLEGITYEDIEGLVIF</sequence>
<keyword evidence="1" id="KW-1133">Transmembrane helix</keyword>
<dbReference type="RefSeq" id="WP_301192125.1">
    <property type="nucleotide sequence ID" value="NZ_JAPDPJ010000057.1"/>
</dbReference>
<dbReference type="EMBL" id="JAPDPJ010000057">
    <property type="protein sequence ID" value="MCW3788567.1"/>
    <property type="molecule type" value="Genomic_DNA"/>
</dbReference>
<keyword evidence="1" id="KW-0472">Membrane</keyword>
<comment type="caution">
    <text evidence="2">The sequence shown here is derived from an EMBL/GenBank/DDBJ whole genome shotgun (WGS) entry which is preliminary data.</text>
</comment>
<keyword evidence="3" id="KW-1185">Reference proteome</keyword>
<organism evidence="2 3">
    <name type="scientific">Plebeiibacterium sediminum</name>
    <dbReference type="NCBI Taxonomy" id="2992112"/>
    <lineage>
        <taxon>Bacteria</taxon>
        <taxon>Pseudomonadati</taxon>
        <taxon>Bacteroidota</taxon>
        <taxon>Bacteroidia</taxon>
        <taxon>Marinilabiliales</taxon>
        <taxon>Marinilabiliaceae</taxon>
        <taxon>Plebeiibacterium</taxon>
    </lineage>
</organism>
<protein>
    <submittedName>
        <fullName evidence="2">Uncharacterized protein</fullName>
    </submittedName>
</protein>
<evidence type="ECO:0000313" key="2">
    <source>
        <dbReference type="EMBL" id="MCW3788567.1"/>
    </source>
</evidence>
<gene>
    <name evidence="2" type="ORF">OM075_19015</name>
</gene>
<proteinExistence type="predicted"/>
<dbReference type="AlphaFoldDB" id="A0AAE3SGX1"/>
<accession>A0AAE3SGX1</accession>
<reference evidence="2" key="1">
    <citation type="submission" date="2022-10" db="EMBL/GenBank/DDBJ databases">
        <authorList>
            <person name="Yu W.X."/>
        </authorList>
    </citation>
    <scope>NUCLEOTIDE SEQUENCE</scope>
    <source>
        <strain evidence="2">AAT</strain>
    </source>
</reference>